<dbReference type="InterPro" id="IPR036890">
    <property type="entry name" value="HATPase_C_sf"/>
</dbReference>
<dbReference type="RefSeq" id="WP_185042651.1">
    <property type="nucleotide sequence ID" value="NZ_BAABFG010000005.1"/>
</dbReference>
<dbReference type="PANTHER" id="PTHR35526">
    <property type="entry name" value="ANTI-SIGMA-F FACTOR RSBW-RELATED"/>
    <property type="match status" value="1"/>
</dbReference>
<keyword evidence="1" id="KW-0418">Kinase</keyword>
<protein>
    <submittedName>
        <fullName evidence="4">Anti-sigma regulatory factor (Ser/Thr protein kinase)</fullName>
    </submittedName>
</protein>
<reference evidence="4 5" key="1">
    <citation type="submission" date="2020-08" db="EMBL/GenBank/DDBJ databases">
        <title>Sequencing the genomes of 1000 actinobacteria strains.</title>
        <authorList>
            <person name="Klenk H.-P."/>
        </authorList>
    </citation>
    <scope>NUCLEOTIDE SEQUENCE [LARGE SCALE GENOMIC DNA]</scope>
    <source>
        <strain evidence="4 5">DSM 45809</strain>
    </source>
</reference>
<dbReference type="InterPro" id="IPR050267">
    <property type="entry name" value="Anti-sigma-factor_SerPK"/>
</dbReference>
<keyword evidence="5" id="KW-1185">Reference proteome</keyword>
<dbReference type="CDD" id="cd16936">
    <property type="entry name" value="HATPase_RsbW-like"/>
    <property type="match status" value="1"/>
</dbReference>
<evidence type="ECO:0000313" key="4">
    <source>
        <dbReference type="EMBL" id="MBB4742254.1"/>
    </source>
</evidence>
<accession>A0A7W7H1J1</accession>
<dbReference type="InterPro" id="IPR025847">
    <property type="entry name" value="MEDS_domain"/>
</dbReference>
<comment type="caution">
    <text evidence="4">The sequence shown here is derived from an EMBL/GenBank/DDBJ whole genome shotgun (WGS) entry which is preliminary data.</text>
</comment>
<dbReference type="EMBL" id="JACHNB010000001">
    <property type="protein sequence ID" value="MBB4742254.1"/>
    <property type="molecule type" value="Genomic_DNA"/>
</dbReference>
<sequence>MLHTALIPGSDLELVTALTAELRRSAGDYDEVLLVVSDRTRALLADATHDLSGVLRWDDPAAFYQRLGFAYECFRRYLAEQAGRRRRVHVVAEPDLSDDDGPAPGRTGAYLAYESVCNDTYAPYGSAVTCVWDSRRHAADVLDGVRATHRYLLTEPGRQPSPRFLAADDFLSLRRQTLMPAPPPHVDHDRTVTEVAELRELRAALSAWAARHDFAADPADDLLVAVTEVVSNGLRHAGTPVRVRAWHHGSTLIAQCDDTAGLPIPVAAGYHRPGAEGAQPGGRGLWLARQLADAVLVDALPGRTSIRLHFPHLVMHR</sequence>
<dbReference type="Pfam" id="PF14417">
    <property type="entry name" value="MEDS"/>
    <property type="match status" value="1"/>
</dbReference>
<proteinExistence type="predicted"/>
<evidence type="ECO:0000313" key="5">
    <source>
        <dbReference type="Proteomes" id="UP000546162"/>
    </source>
</evidence>
<dbReference type="InterPro" id="IPR003594">
    <property type="entry name" value="HATPase_dom"/>
</dbReference>
<dbReference type="Gene3D" id="3.30.565.10">
    <property type="entry name" value="Histidine kinase-like ATPase, C-terminal domain"/>
    <property type="match status" value="1"/>
</dbReference>
<dbReference type="Proteomes" id="UP000546162">
    <property type="component" value="Unassembled WGS sequence"/>
</dbReference>
<dbReference type="SUPFAM" id="SSF55874">
    <property type="entry name" value="ATPase domain of HSP90 chaperone/DNA topoisomerase II/histidine kinase"/>
    <property type="match status" value="1"/>
</dbReference>
<feature type="domain" description="MEDS" evidence="3">
    <location>
        <begin position="3"/>
        <end position="150"/>
    </location>
</feature>
<dbReference type="AlphaFoldDB" id="A0A7W7H1J1"/>
<organism evidence="4 5">
    <name type="scientific">Actinoplanes octamycinicus</name>
    <dbReference type="NCBI Taxonomy" id="135948"/>
    <lineage>
        <taxon>Bacteria</taxon>
        <taxon>Bacillati</taxon>
        <taxon>Actinomycetota</taxon>
        <taxon>Actinomycetes</taxon>
        <taxon>Micromonosporales</taxon>
        <taxon>Micromonosporaceae</taxon>
        <taxon>Actinoplanes</taxon>
    </lineage>
</organism>
<evidence type="ECO:0000259" key="3">
    <source>
        <dbReference type="Pfam" id="PF14417"/>
    </source>
</evidence>
<feature type="domain" description="Histidine kinase/HSP90-like ATPase" evidence="2">
    <location>
        <begin position="194"/>
        <end position="308"/>
    </location>
</feature>
<dbReference type="PANTHER" id="PTHR35526:SF3">
    <property type="entry name" value="ANTI-SIGMA-F FACTOR RSBW"/>
    <property type="match status" value="1"/>
</dbReference>
<keyword evidence="1" id="KW-0808">Transferase</keyword>
<evidence type="ECO:0000256" key="1">
    <source>
        <dbReference type="ARBA" id="ARBA00022527"/>
    </source>
</evidence>
<name>A0A7W7H1J1_9ACTN</name>
<dbReference type="Pfam" id="PF13581">
    <property type="entry name" value="HATPase_c_2"/>
    <property type="match status" value="1"/>
</dbReference>
<evidence type="ECO:0000259" key="2">
    <source>
        <dbReference type="Pfam" id="PF13581"/>
    </source>
</evidence>
<dbReference type="GO" id="GO:0004674">
    <property type="term" value="F:protein serine/threonine kinase activity"/>
    <property type="evidence" value="ECO:0007669"/>
    <property type="project" value="UniProtKB-KW"/>
</dbReference>
<keyword evidence="1" id="KW-0723">Serine/threonine-protein kinase</keyword>
<gene>
    <name evidence="4" type="ORF">BJY16_005713</name>
</gene>